<dbReference type="InterPro" id="IPR022488">
    <property type="entry name" value="PPK2-related"/>
</dbReference>
<accession>A0A846H510</accession>
<dbReference type="Gene3D" id="3.40.50.300">
    <property type="entry name" value="P-loop containing nucleotide triphosphate hydrolases"/>
    <property type="match status" value="1"/>
</dbReference>
<dbReference type="RefSeq" id="WP_052325746.1">
    <property type="nucleotide sequence ID" value="NZ_JTCM02000004.1"/>
</dbReference>
<reference evidence="7 8" key="1">
    <citation type="journal article" date="2015" name="Genome Announc.">
        <title>Draft Genome Sequence of Cyanobacterium Hassallia byssoidea Strain VB512170, Isolated from Monuments in India.</title>
        <authorList>
            <person name="Singh D."/>
            <person name="Chandrababunaidu M.M."/>
            <person name="Panda A."/>
            <person name="Sen D."/>
            <person name="Bhattacharyya S."/>
            <person name="Adhikary S.P."/>
            <person name="Tripathy S."/>
        </authorList>
    </citation>
    <scope>NUCLEOTIDE SEQUENCE [LARGE SCALE GENOMIC DNA]</scope>
    <source>
        <strain evidence="7 8">VB512170</strain>
    </source>
</reference>
<dbReference type="PANTHER" id="PTHR34383">
    <property type="entry name" value="POLYPHOSPHATE:AMP PHOSPHOTRANSFERASE-RELATED"/>
    <property type="match status" value="1"/>
</dbReference>
<feature type="region of interest" description="Disordered" evidence="5">
    <location>
        <begin position="1"/>
        <end position="58"/>
    </location>
</feature>
<dbReference type="AlphaFoldDB" id="A0A846H510"/>
<keyword evidence="8" id="KW-1185">Reference proteome</keyword>
<dbReference type="SUPFAM" id="SSF52540">
    <property type="entry name" value="P-loop containing nucleoside triphosphate hydrolases"/>
    <property type="match status" value="1"/>
</dbReference>
<feature type="compositionally biased region" description="Basic and acidic residues" evidence="5">
    <location>
        <begin position="17"/>
        <end position="27"/>
    </location>
</feature>
<dbReference type="NCBIfam" id="TIGR03707">
    <property type="entry name" value="PPK2_P_aer"/>
    <property type="match status" value="1"/>
</dbReference>
<sequence length="325" mass="38270">MEIIDNNASQLLTITEQKPEKLKDKSSQKKKSHKAKQKKHKSQDKLENNGSKTLLTETEDKAKKEGLKKLKTEFYEKEIEKLQIELLKQQDWIKEKGLRVVIIFEGRDAAGKGGIIKRITEFLNPRGCRIVALGTPSDREKTQWYFQRYVAHLPAAGEIVIFDRSWYNRAGVERVMNFCTDEEYQEFLHSCPEFERMLVRAGIILIKYWFSVSDEEQERRFQDRANNPAKHWKLSPMDIKSRDLWVEYSQAKDQMFAHTNIPEAPWFTIDADDKKRARLNCISHILSKIPYEDLTPPPLELPPRRTGDNYIRPPRNEQFFVPQLY</sequence>
<dbReference type="InterPro" id="IPR022486">
    <property type="entry name" value="PPK2_PA0141"/>
</dbReference>
<feature type="domain" description="Polyphosphate kinase-2-related" evidence="6">
    <location>
        <begin position="70"/>
        <end position="293"/>
    </location>
</feature>
<dbReference type="InterPro" id="IPR027417">
    <property type="entry name" value="P-loop_NTPase"/>
</dbReference>
<comment type="subunit">
    <text evidence="4">Homotetramer.</text>
</comment>
<evidence type="ECO:0000256" key="5">
    <source>
        <dbReference type="SAM" id="MobiDB-lite"/>
    </source>
</evidence>
<evidence type="ECO:0000256" key="2">
    <source>
        <dbReference type="ARBA" id="ARBA00022679"/>
    </source>
</evidence>
<dbReference type="Pfam" id="PF03976">
    <property type="entry name" value="PPK2"/>
    <property type="match status" value="1"/>
</dbReference>
<organism evidence="7 8">
    <name type="scientific">Hassallia byssoidea VB512170</name>
    <dbReference type="NCBI Taxonomy" id="1304833"/>
    <lineage>
        <taxon>Bacteria</taxon>
        <taxon>Bacillati</taxon>
        <taxon>Cyanobacteriota</taxon>
        <taxon>Cyanophyceae</taxon>
        <taxon>Nostocales</taxon>
        <taxon>Tolypothrichaceae</taxon>
        <taxon>Hassallia</taxon>
    </lineage>
</organism>
<evidence type="ECO:0000313" key="8">
    <source>
        <dbReference type="Proteomes" id="UP000031549"/>
    </source>
</evidence>
<evidence type="ECO:0000256" key="1">
    <source>
        <dbReference type="ARBA" id="ARBA00009924"/>
    </source>
</evidence>
<keyword evidence="2 4" id="KW-0808">Transferase</keyword>
<evidence type="ECO:0000313" key="7">
    <source>
        <dbReference type="EMBL" id="NEU71671.1"/>
    </source>
</evidence>
<dbReference type="InterPro" id="IPR016898">
    <property type="entry name" value="Polyphosphate_phosphotransfera"/>
</dbReference>
<dbReference type="GO" id="GO:0006793">
    <property type="term" value="P:phosphorus metabolic process"/>
    <property type="evidence" value="ECO:0007669"/>
    <property type="project" value="InterPro"/>
</dbReference>
<comment type="caution">
    <text evidence="7">The sequence shown here is derived from an EMBL/GenBank/DDBJ whole genome shotgun (WGS) entry which is preliminary data.</text>
</comment>
<evidence type="ECO:0000256" key="3">
    <source>
        <dbReference type="ARBA" id="ARBA00022777"/>
    </source>
</evidence>
<proteinExistence type="inferred from homology"/>
<dbReference type="EC" id="2.7.4.-" evidence="4"/>
<dbReference type="PANTHER" id="PTHR34383:SF1">
    <property type="entry name" value="ADP-POLYPHOSPHATE PHOSPHOTRANSFERASE"/>
    <property type="match status" value="1"/>
</dbReference>
<feature type="compositionally biased region" description="Basic residues" evidence="5">
    <location>
        <begin position="28"/>
        <end position="42"/>
    </location>
</feature>
<dbReference type="Proteomes" id="UP000031549">
    <property type="component" value="Unassembled WGS sequence"/>
</dbReference>
<protein>
    <recommendedName>
        <fullName evidence="4">ADP/GDP-polyphosphate phosphotransferase</fullName>
        <ecNumber evidence="4">2.7.4.-</ecNumber>
    </recommendedName>
    <alternativeName>
        <fullName evidence="4">Polyphosphate kinase PPK2</fullName>
    </alternativeName>
</protein>
<name>A0A846H510_9CYAN</name>
<comment type="similarity">
    <text evidence="1 4">Belongs to the polyphosphate kinase 2 (PPK2) family. Class I subfamily.</text>
</comment>
<feature type="compositionally biased region" description="Polar residues" evidence="5">
    <location>
        <begin position="1"/>
        <end position="16"/>
    </location>
</feature>
<comment type="function">
    <text evidence="4">Uses inorganic polyphosphate (polyP) as a donor to convert GDP to GTP or ADP to ATP.</text>
</comment>
<evidence type="ECO:0000256" key="4">
    <source>
        <dbReference type="RuleBase" id="RU369062"/>
    </source>
</evidence>
<keyword evidence="3 4" id="KW-0418">Kinase</keyword>
<dbReference type="GO" id="GO:0008976">
    <property type="term" value="F:polyphosphate kinase activity"/>
    <property type="evidence" value="ECO:0007669"/>
    <property type="project" value="UniProtKB-UniRule"/>
</dbReference>
<dbReference type="EMBL" id="JTCM02000004">
    <property type="protein sequence ID" value="NEU71671.1"/>
    <property type="molecule type" value="Genomic_DNA"/>
</dbReference>
<dbReference type="PIRSF" id="PIRSF028756">
    <property type="entry name" value="PPK2_prd"/>
    <property type="match status" value="1"/>
</dbReference>
<gene>
    <name evidence="7" type="primary">ppk2</name>
    <name evidence="7" type="ORF">PI95_003490</name>
</gene>
<evidence type="ECO:0000259" key="6">
    <source>
        <dbReference type="Pfam" id="PF03976"/>
    </source>
</evidence>